<dbReference type="eggNOG" id="KOG0583">
    <property type="taxonomic scope" value="Eukaryota"/>
</dbReference>
<dbReference type="InterPro" id="IPR008271">
    <property type="entry name" value="Ser/Thr_kinase_AS"/>
</dbReference>
<dbReference type="GO" id="GO:0004674">
    <property type="term" value="F:protein serine/threonine kinase activity"/>
    <property type="evidence" value="ECO:0007669"/>
    <property type="project" value="UniProtKB-KW"/>
</dbReference>
<evidence type="ECO:0000256" key="3">
    <source>
        <dbReference type="ARBA" id="ARBA00022741"/>
    </source>
</evidence>
<feature type="compositionally biased region" description="Basic and acidic residues" evidence="7">
    <location>
        <begin position="729"/>
        <end position="740"/>
    </location>
</feature>
<dbReference type="FunCoup" id="Q6CW65">
    <property type="interactions" value="318"/>
</dbReference>
<dbReference type="PANTHER" id="PTHR24345">
    <property type="entry name" value="SERINE/THREONINE-PROTEIN KINASE PLK"/>
    <property type="match status" value="1"/>
</dbReference>
<dbReference type="GO" id="GO:0005634">
    <property type="term" value="C:nucleus"/>
    <property type="evidence" value="ECO:0007669"/>
    <property type="project" value="TreeGrafter"/>
</dbReference>
<keyword evidence="1" id="KW-0723">Serine/threonine-protein kinase</keyword>
<feature type="compositionally biased region" description="Basic residues" evidence="7">
    <location>
        <begin position="794"/>
        <end position="803"/>
    </location>
</feature>
<dbReference type="GO" id="GO:0005524">
    <property type="term" value="F:ATP binding"/>
    <property type="evidence" value="ECO:0007669"/>
    <property type="project" value="UniProtKB-UniRule"/>
</dbReference>
<protein>
    <submittedName>
        <fullName evidence="9">KLLA0B06501p</fullName>
    </submittedName>
</protein>
<dbReference type="PANTHER" id="PTHR24345:SF0">
    <property type="entry name" value="CELL CYCLE SERINE_THREONINE-PROTEIN KINASE CDC5_MSD2"/>
    <property type="match status" value="1"/>
</dbReference>
<evidence type="ECO:0000259" key="8">
    <source>
        <dbReference type="PROSITE" id="PS50011"/>
    </source>
</evidence>
<dbReference type="Gene3D" id="1.10.510.10">
    <property type="entry name" value="Transferase(Phosphotransferase) domain 1"/>
    <property type="match status" value="1"/>
</dbReference>
<name>Q6CW65_KLULA</name>
<keyword evidence="4" id="KW-0418">Kinase</keyword>
<dbReference type="PROSITE" id="PS00107">
    <property type="entry name" value="PROTEIN_KINASE_ATP"/>
    <property type="match status" value="1"/>
</dbReference>
<dbReference type="Pfam" id="PF00069">
    <property type="entry name" value="Pkinase"/>
    <property type="match status" value="1"/>
</dbReference>
<evidence type="ECO:0000256" key="6">
    <source>
        <dbReference type="PROSITE-ProRule" id="PRU10141"/>
    </source>
</evidence>
<feature type="compositionally biased region" description="Polar residues" evidence="7">
    <location>
        <begin position="659"/>
        <end position="672"/>
    </location>
</feature>
<dbReference type="InterPro" id="IPR000719">
    <property type="entry name" value="Prot_kinase_dom"/>
</dbReference>
<dbReference type="STRING" id="284590.Q6CW65"/>
<feature type="region of interest" description="Disordered" evidence="7">
    <location>
        <begin position="1"/>
        <end position="151"/>
    </location>
</feature>
<gene>
    <name evidence="9" type="ORF">KLLA0_B06501g</name>
</gene>
<evidence type="ECO:0000256" key="7">
    <source>
        <dbReference type="SAM" id="MobiDB-lite"/>
    </source>
</evidence>
<feature type="compositionally biased region" description="Basic and acidic residues" evidence="7">
    <location>
        <begin position="140"/>
        <end position="150"/>
    </location>
</feature>
<keyword evidence="10" id="KW-1185">Reference proteome</keyword>
<feature type="compositionally biased region" description="Basic and acidic residues" evidence="7">
    <location>
        <begin position="120"/>
        <end position="132"/>
    </location>
</feature>
<keyword evidence="3 6" id="KW-0547">Nucleotide-binding</keyword>
<dbReference type="InterPro" id="IPR011009">
    <property type="entry name" value="Kinase-like_dom_sf"/>
</dbReference>
<sequence length="817" mass="89929">MTLSSSRSMIPDDIKSSTPSSEKVAMAKLLHKKETTPGAKAVTSSDGNGNGVPIRSSSVRSLRRSPIGDAPAAAGAGAGTTPSSSHSKNPLKKIFGRSKSHHVEQGKQLGSNPFLSGGELRPRMSPKLESKSRTRGASLLHKDREKDRDMNSNMHVIKSSSAIPSLASHNTNPFLNSANGRIPLESLDVHSRPPTVSQAYHSPSSASATPSSTSLGFYQTEGDAKGENILPLPLKNPNDFLPESMQQPSVMLTDNFAFADSGRKTLGEGGSSQVMTVHSIYRKKQVYALKRFKLFKDETPDHFYHRCITEFMIAKKVSNHVNIIKTFYIMKTPSVSNGPKRSWAFLMQQCVQDMFHYTTLSGWATKPLDEKWCCFKQIARGIRHMHSLGIAHRDIKLENVLVTDYGALKLTDFGISTYGIKDPEDPTSERIKIRGYCGSPPHVPPEVMILSEKKKKVIPVPKDKEEYDPFKMDTWALGILMFNLVCPFALFAEAHKDDSKYRHYIAFYEQFNKHSPHFRKPGVYRSGPGAEHPEFSKLGSVEASRVCLRLLDPDASTRYTIDDLFNDPWMAKIESCFEEYEEEPIKVPELRKATTDDDPIPHDIPSTGSSFNEENSGLSHSTNPFLESNLKSPKIKSKSMIFIAEEEANRRSASSSANGSPKFNASAEQSVAPTLPTLDEEKTKDVDDDEKGISSPSIGTQEHPIPVSAMEPGHILNSVAEGKEPEEEESRKPKELEEKLSSLSLNSMVPDDSTNTNGSNSILKSNSSASISRSSSVASRNSGSALANSATLAARKRKKQIVHHHNECGGKSIFSIK</sequence>
<evidence type="ECO:0000256" key="2">
    <source>
        <dbReference type="ARBA" id="ARBA00022679"/>
    </source>
</evidence>
<keyword evidence="5 6" id="KW-0067">ATP-binding</keyword>
<feature type="region of interest" description="Disordered" evidence="7">
    <location>
        <begin position="592"/>
        <end position="629"/>
    </location>
</feature>
<dbReference type="PROSITE" id="PS50011">
    <property type="entry name" value="PROTEIN_KINASE_DOM"/>
    <property type="match status" value="1"/>
</dbReference>
<dbReference type="PaxDb" id="284590-Q6CW65"/>
<organism evidence="9 10">
    <name type="scientific">Kluyveromyces lactis (strain ATCC 8585 / CBS 2359 / DSM 70799 / NBRC 1267 / NRRL Y-1140 / WM37)</name>
    <name type="common">Yeast</name>
    <name type="synonym">Candida sphaerica</name>
    <dbReference type="NCBI Taxonomy" id="284590"/>
    <lineage>
        <taxon>Eukaryota</taxon>
        <taxon>Fungi</taxon>
        <taxon>Dikarya</taxon>
        <taxon>Ascomycota</taxon>
        <taxon>Saccharomycotina</taxon>
        <taxon>Saccharomycetes</taxon>
        <taxon>Saccharomycetales</taxon>
        <taxon>Saccharomycetaceae</taxon>
        <taxon>Kluyveromyces</taxon>
    </lineage>
</organism>
<dbReference type="AlphaFoldDB" id="Q6CW65"/>
<accession>Q6CW65</accession>
<dbReference type="EMBL" id="CR382122">
    <property type="protein sequence ID" value="CAH02217.1"/>
    <property type="molecule type" value="Genomic_DNA"/>
</dbReference>
<evidence type="ECO:0000256" key="4">
    <source>
        <dbReference type="ARBA" id="ARBA00022777"/>
    </source>
</evidence>
<feature type="binding site" evidence="6">
    <location>
        <position position="290"/>
    </location>
    <ligand>
        <name>ATP</name>
        <dbReference type="ChEBI" id="CHEBI:30616"/>
    </ligand>
</feature>
<dbReference type="KEGG" id="kla:KLLA0_B06501g"/>
<dbReference type="InParanoid" id="Q6CW65"/>
<evidence type="ECO:0000313" key="9">
    <source>
        <dbReference type="EMBL" id="CAH02217.1"/>
    </source>
</evidence>
<dbReference type="Proteomes" id="UP000000598">
    <property type="component" value="Chromosome B"/>
</dbReference>
<feature type="compositionally biased region" description="Basic and acidic residues" evidence="7">
    <location>
        <begin position="592"/>
        <end position="601"/>
    </location>
</feature>
<proteinExistence type="predicted"/>
<feature type="compositionally biased region" description="Basic residues" evidence="7">
    <location>
        <begin position="89"/>
        <end position="100"/>
    </location>
</feature>
<keyword evidence="2" id="KW-0808">Transferase</keyword>
<feature type="compositionally biased region" description="Low complexity" evidence="7">
    <location>
        <begin position="757"/>
        <end position="784"/>
    </location>
</feature>
<evidence type="ECO:0000256" key="5">
    <source>
        <dbReference type="ARBA" id="ARBA00022840"/>
    </source>
</evidence>
<dbReference type="OMA" id="IDSCNTD"/>
<feature type="domain" description="Protein kinase" evidence="8">
    <location>
        <begin position="260"/>
        <end position="570"/>
    </location>
</feature>
<feature type="region of interest" description="Disordered" evidence="7">
    <location>
        <begin position="192"/>
        <end position="214"/>
    </location>
</feature>
<evidence type="ECO:0000313" key="10">
    <source>
        <dbReference type="Proteomes" id="UP000000598"/>
    </source>
</evidence>
<feature type="compositionally biased region" description="Low complexity" evidence="7">
    <location>
        <begin position="202"/>
        <end position="214"/>
    </location>
</feature>
<evidence type="ECO:0000256" key="1">
    <source>
        <dbReference type="ARBA" id="ARBA00022527"/>
    </source>
</evidence>
<dbReference type="HOGENOM" id="CLU_009275_1_0_1"/>
<reference evidence="9 10" key="1">
    <citation type="journal article" date="2004" name="Nature">
        <title>Genome evolution in yeasts.</title>
        <authorList>
            <consortium name="Genolevures"/>
            <person name="Dujon B."/>
            <person name="Sherman D."/>
            <person name="Fischer G."/>
            <person name="Durrens P."/>
            <person name="Casaregola S."/>
            <person name="Lafontaine I."/>
            <person name="de Montigny J."/>
            <person name="Marck C."/>
            <person name="Neuveglise C."/>
            <person name="Talla E."/>
            <person name="Goffard N."/>
            <person name="Frangeul L."/>
            <person name="Aigle M."/>
            <person name="Anthouard V."/>
            <person name="Babour A."/>
            <person name="Barbe V."/>
            <person name="Barnay S."/>
            <person name="Blanchin S."/>
            <person name="Beckerich J.M."/>
            <person name="Beyne E."/>
            <person name="Bleykasten C."/>
            <person name="Boisrame A."/>
            <person name="Boyer J."/>
            <person name="Cattolico L."/>
            <person name="Confanioleri F."/>
            <person name="de Daruvar A."/>
            <person name="Despons L."/>
            <person name="Fabre E."/>
            <person name="Fairhead C."/>
            <person name="Ferry-Dumazet H."/>
            <person name="Groppi A."/>
            <person name="Hantraye F."/>
            <person name="Hennequin C."/>
            <person name="Jauniaux N."/>
            <person name="Joyet P."/>
            <person name="Kachouri R."/>
            <person name="Kerrest A."/>
            <person name="Koszul R."/>
            <person name="Lemaire M."/>
            <person name="Lesur I."/>
            <person name="Ma L."/>
            <person name="Muller H."/>
            <person name="Nicaud J.M."/>
            <person name="Nikolski M."/>
            <person name="Oztas S."/>
            <person name="Ozier-Kalogeropoulos O."/>
            <person name="Pellenz S."/>
            <person name="Potier S."/>
            <person name="Richard G.F."/>
            <person name="Straub M.L."/>
            <person name="Suleau A."/>
            <person name="Swennene D."/>
            <person name="Tekaia F."/>
            <person name="Wesolowski-Louvel M."/>
            <person name="Westhof E."/>
            <person name="Wirth B."/>
            <person name="Zeniou-Meyer M."/>
            <person name="Zivanovic I."/>
            <person name="Bolotin-Fukuhara M."/>
            <person name="Thierry A."/>
            <person name="Bouchier C."/>
            <person name="Caudron B."/>
            <person name="Scarpelli C."/>
            <person name="Gaillardin C."/>
            <person name="Weissenbach J."/>
            <person name="Wincker P."/>
            <person name="Souciet J.L."/>
        </authorList>
    </citation>
    <scope>NUCLEOTIDE SEQUENCE [LARGE SCALE GENOMIC DNA]</scope>
    <source>
        <strain evidence="10">ATCC 8585 / CBS 2359 / DSM 70799 / NBRC 1267 / NRRL Y-1140 / WM37</strain>
    </source>
</reference>
<feature type="compositionally biased region" description="Low complexity" evidence="7">
    <location>
        <begin position="70"/>
        <end position="85"/>
    </location>
</feature>
<feature type="compositionally biased region" description="Polar residues" evidence="7">
    <location>
        <begin position="606"/>
        <end position="629"/>
    </location>
</feature>
<feature type="region of interest" description="Disordered" evidence="7">
    <location>
        <begin position="649"/>
        <end position="817"/>
    </location>
</feature>
<dbReference type="InterPro" id="IPR017441">
    <property type="entry name" value="Protein_kinase_ATP_BS"/>
</dbReference>
<dbReference type="SMART" id="SM00220">
    <property type="entry name" value="S_TKc"/>
    <property type="match status" value="1"/>
</dbReference>
<dbReference type="SUPFAM" id="SSF56112">
    <property type="entry name" value="Protein kinase-like (PK-like)"/>
    <property type="match status" value="1"/>
</dbReference>
<dbReference type="PROSITE" id="PS00108">
    <property type="entry name" value="PROTEIN_KINASE_ST"/>
    <property type="match status" value="1"/>
</dbReference>